<dbReference type="Proteomes" id="UP001642464">
    <property type="component" value="Unassembled WGS sequence"/>
</dbReference>
<evidence type="ECO:0000256" key="3">
    <source>
        <dbReference type="ARBA" id="ARBA00022989"/>
    </source>
</evidence>
<keyword evidence="2 8" id="KW-0812">Transmembrane</keyword>
<gene>
    <name evidence="10" type="ORF">SCF082_LOCUS39689</name>
</gene>
<dbReference type="PROSITE" id="PS50259">
    <property type="entry name" value="G_PROTEIN_RECEP_F3_4"/>
    <property type="match status" value="1"/>
</dbReference>
<feature type="domain" description="G-protein coupled receptors family 3 profile" evidence="9">
    <location>
        <begin position="1061"/>
        <end position="1309"/>
    </location>
</feature>
<keyword evidence="6" id="KW-0175">Coiled coil</keyword>
<feature type="transmembrane region" description="Helical" evidence="8">
    <location>
        <begin position="1063"/>
        <end position="1087"/>
    </location>
</feature>
<feature type="region of interest" description="Disordered" evidence="7">
    <location>
        <begin position="1"/>
        <end position="67"/>
    </location>
</feature>
<evidence type="ECO:0000313" key="10">
    <source>
        <dbReference type="EMBL" id="CAK9083618.1"/>
    </source>
</evidence>
<evidence type="ECO:0000256" key="6">
    <source>
        <dbReference type="SAM" id="Coils"/>
    </source>
</evidence>
<organism evidence="10 11">
    <name type="scientific">Durusdinium trenchii</name>
    <dbReference type="NCBI Taxonomy" id="1381693"/>
    <lineage>
        <taxon>Eukaryota</taxon>
        <taxon>Sar</taxon>
        <taxon>Alveolata</taxon>
        <taxon>Dinophyceae</taxon>
        <taxon>Suessiales</taxon>
        <taxon>Symbiodiniaceae</taxon>
        <taxon>Durusdinium</taxon>
    </lineage>
</organism>
<feature type="transmembrane region" description="Helical" evidence="8">
    <location>
        <begin position="1255"/>
        <end position="1279"/>
    </location>
</feature>
<feature type="transmembrane region" description="Helical" evidence="8">
    <location>
        <begin position="1221"/>
        <end position="1243"/>
    </location>
</feature>
<feature type="transmembrane region" description="Helical" evidence="8">
    <location>
        <begin position="1099"/>
        <end position="1118"/>
    </location>
</feature>
<dbReference type="Pfam" id="PF00003">
    <property type="entry name" value="7tm_3"/>
    <property type="match status" value="1"/>
</dbReference>
<dbReference type="InterPro" id="IPR017978">
    <property type="entry name" value="GPCR_3_C"/>
</dbReference>
<proteinExistence type="predicted"/>
<sequence length="1358" mass="150032">MLQLPHVDLELPPPSVEDVDGALAAGSGPKRRAGKKRQLAKSGRKSLRTESATGASSKVVASQQGLRKEVELRDWDGNKVERKPTFRLPVDGKSAPVASCAAMTTKMPDSSPLATLLASLPTNQHMTKPISAQKPKETKGFRIDAVVDDSPYARSSKELESAMTEFQRGWLAMSADEISVEALKRLSLHGQLEKKLRKEEEKVSLARVQVRAALHESCDQLVRSMLETIHTLKRRCSELQREKETHDARKNGLLFALETMTNDLGKHKDLNGSVAWSEISHHLFGTDHSSFEFQDALFRLQSAISQALALHSAAFNPSMELDSLGRVNKSRKEQLKVLSEQLHQRDQEVASIKSELSLGVHQRATVLDTSTTKAYLRATQQHQATIHRLQVEKDALKDACSSLARVGPGWRVFARMTSRVNAWDDAAEAPRQLSACLWPSLLPELRSRVATVYRASRRLGRQRRLRAACPLAKQYFGGQEYLWYYRRPRPWRMRARCSKSVALLTTLAAALLAAGQAQQRVRIGSFLNFETGTSNKEPYMLHAYRMGFIELMEGRKVSDMNHNELEAASKRYVVANAGPGELRLQGDVSLAGVDTRLVLDFMDTTGLTSYDDIMDSWLATVGSDPRFVLGGHSSTREKKRAAWANDNSVIFISGGGASGSIYSGDNQYAFGILSSIGMLANNTMDLLTRQIELGVLPDTPYKVALLYEDAQHGYDYRDAVNQVVAENPDKYQVAIEKAFPLDLYTTVAEFDNLTAEVREVVGSETDWLLLVDAHSSDFRLLHTNFAENDMNFQAITYGARGTDAGDLEAIVAFANGDEALQASFEQSLRKVFAGVWWSPGLKIQASLDFVTGWRKHETILWVEELDKISGDDDSGFLFRKPSDQLEPSWHGATGFEAWATLVAALNTTSDRSSSAVRDAIFTMDRPAILPGGRVAFKGQFQLQESFTMAQNQLVDENSLNVGAAVTLSDMYPLIVFPESTKTSDFWPYPSFGAFRPVCSAADRSIEVGKCTSDNTREITYVWKDKDGEPCPGGEGACYCENLGDHTNVEIECTFIANDSGIEVAVNALGIIATCISCIFVLLLLLSWNYDELRGAHKPFLLGLGLASVWCAGSIFSLTGPNNDSECTARIFNILLGVGLLLSLLLGMVVYWYRVWIEPTTTNLKMSSAQLCLPSGICFFICVVLAISWAAVVHPLSINRTVVTDGVSYEETVCNFGTDNTALVVITGLYYGLMLLFCVVLSYQCKEVDGKYFASWFLWVATFNVIFMVLILGILVGLVNLNTYKVYFVVAVVLFWCSIIVGFCAIFPRLSAVYGVQVFTPEANHGGTTGNLSTDSQNMVSKYINGRASKRTRTHTAEG</sequence>
<feature type="transmembrane region" description="Helical" evidence="8">
    <location>
        <begin position="1172"/>
        <end position="1191"/>
    </location>
</feature>
<comment type="subcellular location">
    <subcellularLocation>
        <location evidence="1">Membrane</location>
        <topology evidence="1">Multi-pass membrane protein</topology>
    </subcellularLocation>
</comment>
<dbReference type="InterPro" id="IPR028082">
    <property type="entry name" value="Peripla_BP_I"/>
</dbReference>
<evidence type="ECO:0000259" key="9">
    <source>
        <dbReference type="PROSITE" id="PS50259"/>
    </source>
</evidence>
<dbReference type="EMBL" id="CAXAMM010039089">
    <property type="protein sequence ID" value="CAK9083618.1"/>
    <property type="molecule type" value="Genomic_DNA"/>
</dbReference>
<keyword evidence="3 8" id="KW-1133">Transmembrane helix</keyword>
<evidence type="ECO:0000313" key="11">
    <source>
        <dbReference type="Proteomes" id="UP001642464"/>
    </source>
</evidence>
<keyword evidence="5" id="KW-0325">Glycoprotein</keyword>
<keyword evidence="11" id="KW-1185">Reference proteome</keyword>
<evidence type="ECO:0000256" key="7">
    <source>
        <dbReference type="SAM" id="MobiDB-lite"/>
    </source>
</evidence>
<feature type="transmembrane region" description="Helical" evidence="8">
    <location>
        <begin position="1130"/>
        <end position="1152"/>
    </location>
</feature>
<evidence type="ECO:0000256" key="2">
    <source>
        <dbReference type="ARBA" id="ARBA00022692"/>
    </source>
</evidence>
<accession>A0ABP0Q7H0</accession>
<evidence type="ECO:0000256" key="8">
    <source>
        <dbReference type="SAM" id="Phobius"/>
    </source>
</evidence>
<feature type="coiled-coil region" evidence="6">
    <location>
        <begin position="189"/>
        <end position="249"/>
    </location>
</feature>
<feature type="compositionally biased region" description="Polar residues" evidence="7">
    <location>
        <begin position="49"/>
        <end position="65"/>
    </location>
</feature>
<evidence type="ECO:0000256" key="1">
    <source>
        <dbReference type="ARBA" id="ARBA00004141"/>
    </source>
</evidence>
<feature type="transmembrane region" description="Helical" evidence="8">
    <location>
        <begin position="1285"/>
        <end position="1306"/>
    </location>
</feature>
<reference evidence="10 11" key="1">
    <citation type="submission" date="2024-02" db="EMBL/GenBank/DDBJ databases">
        <authorList>
            <person name="Chen Y."/>
            <person name="Shah S."/>
            <person name="Dougan E. K."/>
            <person name="Thang M."/>
            <person name="Chan C."/>
        </authorList>
    </citation>
    <scope>NUCLEOTIDE SEQUENCE [LARGE SCALE GENOMIC DNA]</scope>
</reference>
<protein>
    <submittedName>
        <fullName evidence="10">G_PROTEIN_RECEP_F3_4 domain-containing protein</fullName>
    </submittedName>
</protein>
<keyword evidence="4 8" id="KW-0472">Membrane</keyword>
<dbReference type="SUPFAM" id="SSF53822">
    <property type="entry name" value="Periplasmic binding protein-like I"/>
    <property type="match status" value="1"/>
</dbReference>
<comment type="caution">
    <text evidence="10">The sequence shown here is derived from an EMBL/GenBank/DDBJ whole genome shotgun (WGS) entry which is preliminary data.</text>
</comment>
<feature type="compositionally biased region" description="Basic residues" evidence="7">
    <location>
        <begin position="29"/>
        <end position="46"/>
    </location>
</feature>
<name>A0ABP0Q7H0_9DINO</name>
<evidence type="ECO:0000256" key="4">
    <source>
        <dbReference type="ARBA" id="ARBA00023136"/>
    </source>
</evidence>
<evidence type="ECO:0000256" key="5">
    <source>
        <dbReference type="ARBA" id="ARBA00023180"/>
    </source>
</evidence>